<accession>A0AAV6X264</accession>
<dbReference type="Proteomes" id="UP000826271">
    <property type="component" value="Unassembled WGS sequence"/>
</dbReference>
<comment type="caution">
    <text evidence="3">The sequence shown here is derived from an EMBL/GenBank/DDBJ whole genome shotgun (WGS) entry which is preliminary data.</text>
</comment>
<dbReference type="SUPFAM" id="SSF53098">
    <property type="entry name" value="Ribonuclease H-like"/>
    <property type="match status" value="1"/>
</dbReference>
<dbReference type="PANTHER" id="PTHR47074:SF48">
    <property type="entry name" value="POLYNUCLEOTIDYL TRANSFERASE, RIBONUCLEASE H-LIKE SUPERFAMILY PROTEIN"/>
    <property type="match status" value="1"/>
</dbReference>
<dbReference type="InterPro" id="IPR002156">
    <property type="entry name" value="RNaseH_domain"/>
</dbReference>
<dbReference type="GO" id="GO:0003676">
    <property type="term" value="F:nucleic acid binding"/>
    <property type="evidence" value="ECO:0007669"/>
    <property type="project" value="InterPro"/>
</dbReference>
<gene>
    <name evidence="3" type="ORF">BUALT_Bualt11G0110600</name>
</gene>
<evidence type="ECO:0000256" key="1">
    <source>
        <dbReference type="SAM" id="MobiDB-lite"/>
    </source>
</evidence>
<dbReference type="InterPro" id="IPR044730">
    <property type="entry name" value="RNase_H-like_dom_plant"/>
</dbReference>
<dbReference type="CDD" id="cd06222">
    <property type="entry name" value="RNase_H_like"/>
    <property type="match status" value="1"/>
</dbReference>
<organism evidence="3 4">
    <name type="scientific">Buddleja alternifolia</name>
    <dbReference type="NCBI Taxonomy" id="168488"/>
    <lineage>
        <taxon>Eukaryota</taxon>
        <taxon>Viridiplantae</taxon>
        <taxon>Streptophyta</taxon>
        <taxon>Embryophyta</taxon>
        <taxon>Tracheophyta</taxon>
        <taxon>Spermatophyta</taxon>
        <taxon>Magnoliopsida</taxon>
        <taxon>eudicotyledons</taxon>
        <taxon>Gunneridae</taxon>
        <taxon>Pentapetalae</taxon>
        <taxon>asterids</taxon>
        <taxon>lamiids</taxon>
        <taxon>Lamiales</taxon>
        <taxon>Scrophulariaceae</taxon>
        <taxon>Buddlejeae</taxon>
        <taxon>Buddleja</taxon>
    </lineage>
</organism>
<evidence type="ECO:0000313" key="4">
    <source>
        <dbReference type="Proteomes" id="UP000826271"/>
    </source>
</evidence>
<evidence type="ECO:0000313" key="3">
    <source>
        <dbReference type="EMBL" id="KAG8374239.1"/>
    </source>
</evidence>
<dbReference type="Pfam" id="PF13456">
    <property type="entry name" value="RVT_3"/>
    <property type="match status" value="1"/>
</dbReference>
<evidence type="ECO:0000259" key="2">
    <source>
        <dbReference type="Pfam" id="PF13456"/>
    </source>
</evidence>
<dbReference type="InterPro" id="IPR036397">
    <property type="entry name" value="RNaseH_sf"/>
</dbReference>
<dbReference type="InterPro" id="IPR012337">
    <property type="entry name" value="RNaseH-like_sf"/>
</dbReference>
<feature type="compositionally biased region" description="Low complexity" evidence="1">
    <location>
        <begin position="44"/>
        <end position="55"/>
    </location>
</feature>
<sequence>MAAEFALTDLESEKERVRGGSGSREAQSESWLERPNRNVEHTRSLTPLPSHSHPPASHHDPFVTPPPTRRDIPIQSKTRCRLQLMDDPDDEVTSHVPLANVNDMLMQTGLWLPNHDLNSHLPHTQESHGQLPIKKSGLPNQGPLSYFPSPHNKLVGPTEGQEITVIHHSVSHDPRAFVYGAHGVVELKDTSLQQTLLQQVWVVSGLRRLPFDNNLASVEFWIRALHHSLSMEDFSKALTILWWLWHNQIPKSPSPPSSSATIVKFLLSSKPLRRAYSFLAAFSAAENSNTVSGFPLLNSITWKPPPGVTIKINFDGAIDKKRNKSGLGVVGRDATGNCLAWLCVRLDYASDPEHIEALAAIEALRLARHENCRVIIIEGDCLPLILKINAQNRDLSFIGHIVDDIISLSSFFISCSFSFTKRLGNAVAHHLARAAVESQGHVPVFPSNAASSVLSDISSLQ</sequence>
<dbReference type="Gene3D" id="3.30.420.10">
    <property type="entry name" value="Ribonuclease H-like superfamily/Ribonuclease H"/>
    <property type="match status" value="1"/>
</dbReference>
<reference evidence="3" key="1">
    <citation type="submission" date="2019-10" db="EMBL/GenBank/DDBJ databases">
        <authorList>
            <person name="Zhang R."/>
            <person name="Pan Y."/>
            <person name="Wang J."/>
            <person name="Ma R."/>
            <person name="Yu S."/>
        </authorList>
    </citation>
    <scope>NUCLEOTIDE SEQUENCE</scope>
    <source>
        <strain evidence="3">LA-IB0</strain>
        <tissue evidence="3">Leaf</tissue>
    </source>
</reference>
<protein>
    <recommendedName>
        <fullName evidence="2">RNase H type-1 domain-containing protein</fullName>
    </recommendedName>
</protein>
<keyword evidence="4" id="KW-1185">Reference proteome</keyword>
<dbReference type="PANTHER" id="PTHR47074">
    <property type="entry name" value="BNAC02G40300D PROTEIN"/>
    <property type="match status" value="1"/>
</dbReference>
<dbReference type="GO" id="GO:0004523">
    <property type="term" value="F:RNA-DNA hybrid ribonuclease activity"/>
    <property type="evidence" value="ECO:0007669"/>
    <property type="project" value="InterPro"/>
</dbReference>
<feature type="domain" description="RNase H type-1" evidence="2">
    <location>
        <begin position="313"/>
        <end position="435"/>
    </location>
</feature>
<name>A0AAV6X264_9LAMI</name>
<feature type="compositionally biased region" description="Basic and acidic residues" evidence="1">
    <location>
        <begin position="31"/>
        <end position="43"/>
    </location>
</feature>
<feature type="region of interest" description="Disordered" evidence="1">
    <location>
        <begin position="1"/>
        <end position="73"/>
    </location>
</feature>
<dbReference type="EMBL" id="WHWC01000011">
    <property type="protein sequence ID" value="KAG8374239.1"/>
    <property type="molecule type" value="Genomic_DNA"/>
</dbReference>
<dbReference type="InterPro" id="IPR052929">
    <property type="entry name" value="RNase_H-like_EbsB-rel"/>
</dbReference>
<dbReference type="AlphaFoldDB" id="A0AAV6X264"/>
<proteinExistence type="predicted"/>